<accession>L0HCJ2</accession>
<feature type="domain" description="UPF0033" evidence="1">
    <location>
        <begin position="8"/>
        <end position="77"/>
    </location>
</feature>
<dbReference type="InParanoid" id="L0HCJ2"/>
<proteinExistence type="predicted"/>
<dbReference type="Pfam" id="PF01206">
    <property type="entry name" value="TusA"/>
    <property type="match status" value="1"/>
</dbReference>
<dbReference type="KEGG" id="mfo:Metfor_0665"/>
<gene>
    <name evidence="2" type="ordered locus">Metfor_0665</name>
</gene>
<dbReference type="InterPro" id="IPR036868">
    <property type="entry name" value="TusA-like_sf"/>
</dbReference>
<keyword evidence="3" id="KW-1185">Reference proteome</keyword>
<dbReference type="HOGENOM" id="CLU_165255_0_3_2"/>
<protein>
    <submittedName>
        <fullName evidence="2">Putative redox protein, regulator of disulfide bond formation</fullName>
    </submittedName>
</protein>
<evidence type="ECO:0000259" key="1">
    <source>
        <dbReference type="Pfam" id="PF01206"/>
    </source>
</evidence>
<evidence type="ECO:0000313" key="3">
    <source>
        <dbReference type="Proteomes" id="UP000010824"/>
    </source>
</evidence>
<name>L0HCJ2_METFS</name>
<organism evidence="2 3">
    <name type="scientific">Methanoregula formicica (strain DSM 22288 / NBRC 105244 / SMSP)</name>
    <dbReference type="NCBI Taxonomy" id="593750"/>
    <lineage>
        <taxon>Archaea</taxon>
        <taxon>Methanobacteriati</taxon>
        <taxon>Methanobacteriota</taxon>
        <taxon>Stenosarchaea group</taxon>
        <taxon>Methanomicrobia</taxon>
        <taxon>Methanomicrobiales</taxon>
        <taxon>Methanoregulaceae</taxon>
        <taxon>Methanoregula</taxon>
    </lineage>
</organism>
<dbReference type="AlphaFoldDB" id="L0HCJ2"/>
<dbReference type="RefSeq" id="WP_015284689.1">
    <property type="nucleotide sequence ID" value="NC_019943.1"/>
</dbReference>
<reference evidence="3" key="1">
    <citation type="submission" date="2011-12" db="EMBL/GenBank/DDBJ databases">
        <title>Complete sequence of Methanoregula formicicum SMSP.</title>
        <authorList>
            <person name="Lucas S."/>
            <person name="Han J."/>
            <person name="Lapidus A."/>
            <person name="Cheng J.-F."/>
            <person name="Goodwin L."/>
            <person name="Pitluck S."/>
            <person name="Peters L."/>
            <person name="Ovchinnikova G."/>
            <person name="Teshima H."/>
            <person name="Detter J.C."/>
            <person name="Han C."/>
            <person name="Tapia R."/>
            <person name="Land M."/>
            <person name="Hauser L."/>
            <person name="Kyrpides N."/>
            <person name="Ivanova N."/>
            <person name="Pagani I."/>
            <person name="Imachi H."/>
            <person name="Tamaki H."/>
            <person name="Sekiguchi Y."/>
            <person name="Kamagata Y."/>
            <person name="Cadillo-Quiroz H."/>
            <person name="Zinder S."/>
            <person name="Liu W.-T."/>
            <person name="Woyke T."/>
        </authorList>
    </citation>
    <scope>NUCLEOTIDE SEQUENCE [LARGE SCALE GENOMIC DNA]</scope>
    <source>
        <strain evidence="3">DSM 22288 / NBRC 105244 / SMSP</strain>
    </source>
</reference>
<dbReference type="SUPFAM" id="SSF64307">
    <property type="entry name" value="SirA-like"/>
    <property type="match status" value="1"/>
</dbReference>
<evidence type="ECO:0000313" key="2">
    <source>
        <dbReference type="EMBL" id="AGB01725.1"/>
    </source>
</evidence>
<dbReference type="InterPro" id="IPR001455">
    <property type="entry name" value="TusA-like"/>
</dbReference>
<dbReference type="EMBL" id="CP003167">
    <property type="protein sequence ID" value="AGB01725.1"/>
    <property type="molecule type" value="Genomic_DNA"/>
</dbReference>
<dbReference type="STRING" id="593750.Metfor_0665"/>
<dbReference type="Proteomes" id="UP000010824">
    <property type="component" value="Chromosome"/>
</dbReference>
<dbReference type="FunCoup" id="L0HCJ2">
    <property type="interactions" value="7"/>
</dbReference>
<dbReference type="eggNOG" id="arCOG02062">
    <property type="taxonomic scope" value="Archaea"/>
</dbReference>
<dbReference type="GeneID" id="14309338"/>
<dbReference type="Gene3D" id="3.30.110.40">
    <property type="entry name" value="TusA-like domain"/>
    <property type="match status" value="1"/>
</dbReference>
<sequence precursor="true">MITLTTKNLDITGKVCPYCLLAVQKASASLQKGDELLVSCDHPPAATTTIPKFAEDNGMNCAIKKSAPGLWEIRLTKK</sequence>
<reference evidence="2 3" key="2">
    <citation type="journal article" date="2014" name="Genome Announc.">
        <title>Complete Genome Sequence of Methanoregula formicica SMSPT, a Mesophilic Hydrogenotrophic Methanogen Isolated from a Methanogenic Upflow Anaerobic Sludge Blanket Reactor.</title>
        <authorList>
            <person name="Yamamoto K."/>
            <person name="Tamaki H."/>
            <person name="Cadillo-Quiroz H."/>
            <person name="Imachi H."/>
            <person name="Kyrpides N."/>
            <person name="Woyke T."/>
            <person name="Goodwin L."/>
            <person name="Zinder S.H."/>
            <person name="Kamagata Y."/>
            <person name="Liu W.T."/>
        </authorList>
    </citation>
    <scope>NUCLEOTIDE SEQUENCE [LARGE SCALE GENOMIC DNA]</scope>
    <source>
        <strain evidence="3">DSM 22288 / NBRC 105244 / SMSP</strain>
    </source>
</reference>